<feature type="transmembrane region" description="Helical" evidence="1">
    <location>
        <begin position="124"/>
        <end position="144"/>
    </location>
</feature>
<name>A0ABU5T4A4_9MICC</name>
<sequence length="185" mass="19224">MQSVAKALTEIFSPAVLSASFLIVLGIIAGSWWAGLVAAFFGAIGPFVGIYVAARAGKVSGHHVRDRAQRLPILIASLASALIGLVILIAIHAPELVIAGLLTVSLGMIVVGVVNAFWKLSIHIAVVAVVTLALAVRVSPWWAFSLALIPAVAWSRIRLGDHTAAQTWAGALAGAVVVAPFLLWA</sequence>
<feature type="transmembrane region" description="Helical" evidence="1">
    <location>
        <begin position="97"/>
        <end position="117"/>
    </location>
</feature>
<dbReference type="Proteomes" id="UP001304769">
    <property type="component" value="Unassembled WGS sequence"/>
</dbReference>
<keyword evidence="1" id="KW-0812">Transmembrane</keyword>
<keyword evidence="3" id="KW-1185">Reference proteome</keyword>
<evidence type="ECO:0000313" key="3">
    <source>
        <dbReference type="Proteomes" id="UP001304769"/>
    </source>
</evidence>
<protein>
    <submittedName>
        <fullName evidence="2">Phosphatidic acid phosphatase</fullName>
    </submittedName>
</protein>
<feature type="transmembrane region" description="Helical" evidence="1">
    <location>
        <begin position="34"/>
        <end position="53"/>
    </location>
</feature>
<proteinExistence type="predicted"/>
<reference evidence="2 3" key="1">
    <citation type="submission" date="2023-12" db="EMBL/GenBank/DDBJ databases">
        <title>Sinomonas terricola sp. nov, isolated from litchi orchard soil in Guangdong, PR China.</title>
        <authorList>
            <person name="Jiaxin W."/>
            <person name="Yang Z."/>
            <person name="Honghui Z."/>
        </authorList>
    </citation>
    <scope>NUCLEOTIDE SEQUENCE [LARGE SCALE GENOMIC DNA]</scope>
    <source>
        <strain evidence="2 3">JGH33</strain>
    </source>
</reference>
<feature type="transmembrane region" description="Helical" evidence="1">
    <location>
        <begin position="164"/>
        <end position="184"/>
    </location>
</feature>
<dbReference type="RefSeq" id="WP_323278348.1">
    <property type="nucleotide sequence ID" value="NZ_JAYGGQ010000004.1"/>
</dbReference>
<evidence type="ECO:0000313" key="2">
    <source>
        <dbReference type="EMBL" id="MEA5454502.1"/>
    </source>
</evidence>
<keyword evidence="1" id="KW-0472">Membrane</keyword>
<feature type="transmembrane region" description="Helical" evidence="1">
    <location>
        <begin position="7"/>
        <end position="28"/>
    </location>
</feature>
<dbReference type="EMBL" id="JAYGGQ010000004">
    <property type="protein sequence ID" value="MEA5454502.1"/>
    <property type="molecule type" value="Genomic_DNA"/>
</dbReference>
<evidence type="ECO:0000256" key="1">
    <source>
        <dbReference type="SAM" id="Phobius"/>
    </source>
</evidence>
<keyword evidence="1" id="KW-1133">Transmembrane helix</keyword>
<gene>
    <name evidence="2" type="ORF">SPF06_07190</name>
</gene>
<organism evidence="2 3">
    <name type="scientific">Sinomonas terricola</name>
    <dbReference type="NCBI Taxonomy" id="3110330"/>
    <lineage>
        <taxon>Bacteria</taxon>
        <taxon>Bacillati</taxon>
        <taxon>Actinomycetota</taxon>
        <taxon>Actinomycetes</taxon>
        <taxon>Micrococcales</taxon>
        <taxon>Micrococcaceae</taxon>
        <taxon>Sinomonas</taxon>
    </lineage>
</organism>
<accession>A0ABU5T4A4</accession>
<comment type="caution">
    <text evidence="2">The sequence shown here is derived from an EMBL/GenBank/DDBJ whole genome shotgun (WGS) entry which is preliminary data.</text>
</comment>
<feature type="transmembrane region" description="Helical" evidence="1">
    <location>
        <begin position="73"/>
        <end position="91"/>
    </location>
</feature>